<evidence type="ECO:0000313" key="2">
    <source>
        <dbReference type="EMBL" id="SQP88023.1"/>
    </source>
</evidence>
<accession>A0A2X7J1X1</accession>
<feature type="transmembrane region" description="Helical" evidence="1">
    <location>
        <begin position="5"/>
        <end position="26"/>
    </location>
</feature>
<name>A0A2X7J1X1_ECOLX</name>
<keyword evidence="1" id="KW-0472">Membrane</keyword>
<organism evidence="2 3">
    <name type="scientific">Escherichia coli</name>
    <dbReference type="NCBI Taxonomy" id="562"/>
    <lineage>
        <taxon>Bacteria</taxon>
        <taxon>Pseudomonadati</taxon>
        <taxon>Pseudomonadota</taxon>
        <taxon>Gammaproteobacteria</taxon>
        <taxon>Enterobacterales</taxon>
        <taxon>Enterobacteriaceae</taxon>
        <taxon>Escherichia</taxon>
    </lineage>
</organism>
<reference evidence="2 3" key="1">
    <citation type="submission" date="2018-06" db="EMBL/GenBank/DDBJ databases">
        <authorList>
            <consortium name="Pathogen Informatics"/>
            <person name="Doyle S."/>
        </authorList>
    </citation>
    <scope>NUCLEOTIDE SEQUENCE [LARGE SCALE GENOMIC DNA]</scope>
    <source>
        <strain evidence="2 3">VREC0535</strain>
    </source>
</reference>
<gene>
    <name evidence="2" type="ORF">SAMEA3752557_04879</name>
</gene>
<protein>
    <submittedName>
        <fullName evidence="2">Uncharacterized protein</fullName>
    </submittedName>
</protein>
<sequence length="79" mass="8622">MKNRIVLISGVIAALVLILFLAYPYLKNSQSFLAVVAICVTFAVLALAIPANLFSWLRGKKGKPGFIKSTFIGILRRGK</sequence>
<dbReference type="AlphaFoldDB" id="A0A2X7J1X1"/>
<dbReference type="EMBL" id="UCZA01000042">
    <property type="protein sequence ID" value="SQP88023.1"/>
    <property type="molecule type" value="Genomic_DNA"/>
</dbReference>
<dbReference type="RefSeq" id="WP_000797250.1">
    <property type="nucleotide sequence ID" value="NZ_BFSQ01000021.1"/>
</dbReference>
<feature type="transmembrane region" description="Helical" evidence="1">
    <location>
        <begin position="32"/>
        <end position="54"/>
    </location>
</feature>
<evidence type="ECO:0000313" key="3">
    <source>
        <dbReference type="Proteomes" id="UP000250671"/>
    </source>
</evidence>
<keyword evidence="1" id="KW-1133">Transmembrane helix</keyword>
<dbReference type="Proteomes" id="UP000250671">
    <property type="component" value="Unassembled WGS sequence"/>
</dbReference>
<proteinExistence type="predicted"/>
<keyword evidence="1" id="KW-0812">Transmembrane</keyword>
<evidence type="ECO:0000256" key="1">
    <source>
        <dbReference type="SAM" id="Phobius"/>
    </source>
</evidence>